<dbReference type="AlphaFoldDB" id="A0AAU9CVK6"/>
<protein>
    <recommendedName>
        <fullName evidence="3">Transposase</fullName>
    </recommendedName>
</protein>
<proteinExistence type="predicted"/>
<dbReference type="Proteomes" id="UP001321804">
    <property type="component" value="Chromosome"/>
</dbReference>
<evidence type="ECO:0000313" key="2">
    <source>
        <dbReference type="Proteomes" id="UP001321804"/>
    </source>
</evidence>
<name>A0AAU9CVK6_9LACO</name>
<evidence type="ECO:0000313" key="1">
    <source>
        <dbReference type="EMBL" id="BDR56406.1"/>
    </source>
</evidence>
<dbReference type="KEGG" id="xak:KIMC2_09680"/>
<accession>A0AAU9CVK6</accession>
<dbReference type="EMBL" id="AP026801">
    <property type="protein sequence ID" value="BDR56406.1"/>
    <property type="molecule type" value="Genomic_DNA"/>
</dbReference>
<organism evidence="1 2">
    <name type="scientific">Xylocopilactobacillus apis</name>
    <dbReference type="NCBI Taxonomy" id="2932183"/>
    <lineage>
        <taxon>Bacteria</taxon>
        <taxon>Bacillati</taxon>
        <taxon>Bacillota</taxon>
        <taxon>Bacilli</taxon>
        <taxon>Lactobacillales</taxon>
        <taxon>Lactobacillaceae</taxon>
        <taxon>Xylocopilactobacillus</taxon>
    </lineage>
</organism>
<keyword evidence="2" id="KW-1185">Reference proteome</keyword>
<reference evidence="1 2" key="1">
    <citation type="journal article" date="2023" name="Microbiol. Spectr.">
        <title>Symbiosis of Carpenter Bees with Uncharacterized Lactic Acid Bacteria Showing NAD Auxotrophy.</title>
        <authorList>
            <person name="Kawasaki S."/>
            <person name="Ozawa K."/>
            <person name="Mori T."/>
            <person name="Yamamoto A."/>
            <person name="Ito M."/>
            <person name="Ohkuma M."/>
            <person name="Sakamoto M."/>
            <person name="Matsutani M."/>
        </authorList>
    </citation>
    <scope>NUCLEOTIDE SEQUENCE [LARGE SCALE GENOMIC DNA]</scope>
    <source>
        <strain evidence="1 2">KimC2</strain>
    </source>
</reference>
<dbReference type="RefSeq" id="WP_317698337.1">
    <property type="nucleotide sequence ID" value="NZ_AP026801.1"/>
</dbReference>
<sequence length="86" mass="10051">MPAKVRKPKDKPSVEKSVGILSTWVIAALRNRQFFTLEDINKAVRQKLSEFNERSFNKKYKPGSRLTAFKKEEQFALKHYPLNPTK</sequence>
<gene>
    <name evidence="1" type="ORF">KIMC2_09680</name>
</gene>
<evidence type="ECO:0008006" key="3">
    <source>
        <dbReference type="Google" id="ProtNLM"/>
    </source>
</evidence>